<keyword evidence="4 7" id="KW-0068">Autocatalytic cleavage</keyword>
<feature type="domain" description="Peptidase S24/S26A/S26B/S26C" evidence="8">
    <location>
        <begin position="24"/>
        <end position="140"/>
    </location>
</feature>
<evidence type="ECO:0000256" key="4">
    <source>
        <dbReference type="ARBA" id="ARBA00022813"/>
    </source>
</evidence>
<keyword evidence="2" id="KW-0227">DNA damage</keyword>
<dbReference type="InterPro" id="IPR006197">
    <property type="entry name" value="Peptidase_S24_LexA"/>
</dbReference>
<evidence type="ECO:0000256" key="2">
    <source>
        <dbReference type="ARBA" id="ARBA00022763"/>
    </source>
</evidence>
<gene>
    <name evidence="9" type="ORF">ACFQZS_10775</name>
</gene>
<dbReference type="CDD" id="cd06529">
    <property type="entry name" value="S24_LexA-like"/>
    <property type="match status" value="1"/>
</dbReference>
<evidence type="ECO:0000256" key="3">
    <source>
        <dbReference type="ARBA" id="ARBA00022801"/>
    </source>
</evidence>
<dbReference type="Pfam" id="PF00717">
    <property type="entry name" value="Peptidase_S24"/>
    <property type="match status" value="1"/>
</dbReference>
<dbReference type="InterPro" id="IPR036286">
    <property type="entry name" value="LexA/Signal_pep-like_sf"/>
</dbReference>
<keyword evidence="10" id="KW-1185">Reference proteome</keyword>
<dbReference type="PRINTS" id="PR00726">
    <property type="entry name" value="LEXASERPTASE"/>
</dbReference>
<dbReference type="Proteomes" id="UP001596958">
    <property type="component" value="Unassembled WGS sequence"/>
</dbReference>
<keyword evidence="6" id="KW-0742">SOS response</keyword>
<comment type="similarity">
    <text evidence="1 7">Belongs to the peptidase S24 family.</text>
</comment>
<name>A0ABW2YVY8_9SPHI</name>
<dbReference type="SUPFAM" id="SSF51306">
    <property type="entry name" value="LexA/Signal peptidase"/>
    <property type="match status" value="1"/>
</dbReference>
<proteinExistence type="inferred from homology"/>
<evidence type="ECO:0000259" key="8">
    <source>
        <dbReference type="Pfam" id="PF00717"/>
    </source>
</evidence>
<evidence type="ECO:0000313" key="10">
    <source>
        <dbReference type="Proteomes" id="UP001596958"/>
    </source>
</evidence>
<dbReference type="InterPro" id="IPR050077">
    <property type="entry name" value="LexA_repressor"/>
</dbReference>
<sequence>MSCIIVQPKELNKSVLSVKVQDIPILSSKVAAGFPSPADDHLDNALNLNDLLVKHPAATFLVRATGKSMEGVGIFNNDILIVDRSVNPVHGSVVIAAIDGECLVKTFCQEKKKNWLQSANPNFPLILLEESNSVEIWGVVTGVVRQHGSNGRVCLN</sequence>
<evidence type="ECO:0000256" key="7">
    <source>
        <dbReference type="RuleBase" id="RU003991"/>
    </source>
</evidence>
<dbReference type="RefSeq" id="WP_377100064.1">
    <property type="nucleotide sequence ID" value="NZ_JBHTHU010000006.1"/>
</dbReference>
<accession>A0ABW2YVY8</accession>
<evidence type="ECO:0000256" key="1">
    <source>
        <dbReference type="ARBA" id="ARBA00007484"/>
    </source>
</evidence>
<keyword evidence="3 7" id="KW-0378">Hydrolase</keyword>
<evidence type="ECO:0000313" key="9">
    <source>
        <dbReference type="EMBL" id="MFD0750629.1"/>
    </source>
</evidence>
<dbReference type="EMBL" id="JBHTHU010000006">
    <property type="protein sequence ID" value="MFD0750629.1"/>
    <property type="molecule type" value="Genomic_DNA"/>
</dbReference>
<evidence type="ECO:0000256" key="5">
    <source>
        <dbReference type="ARBA" id="ARBA00023204"/>
    </source>
</evidence>
<comment type="caution">
    <text evidence="9">The sequence shown here is derived from an EMBL/GenBank/DDBJ whole genome shotgun (WGS) entry which is preliminary data.</text>
</comment>
<keyword evidence="5" id="KW-0234">DNA repair</keyword>
<dbReference type="Gene3D" id="2.10.109.10">
    <property type="entry name" value="Umud Fragment, subunit A"/>
    <property type="match status" value="1"/>
</dbReference>
<dbReference type="PANTHER" id="PTHR33516:SF2">
    <property type="entry name" value="LEXA REPRESSOR-RELATED"/>
    <property type="match status" value="1"/>
</dbReference>
<dbReference type="InterPro" id="IPR039418">
    <property type="entry name" value="LexA-like"/>
</dbReference>
<organism evidence="9 10">
    <name type="scientific">Mucilaginibacter calamicampi</name>
    <dbReference type="NCBI Taxonomy" id="1302352"/>
    <lineage>
        <taxon>Bacteria</taxon>
        <taxon>Pseudomonadati</taxon>
        <taxon>Bacteroidota</taxon>
        <taxon>Sphingobacteriia</taxon>
        <taxon>Sphingobacteriales</taxon>
        <taxon>Sphingobacteriaceae</taxon>
        <taxon>Mucilaginibacter</taxon>
    </lineage>
</organism>
<dbReference type="PANTHER" id="PTHR33516">
    <property type="entry name" value="LEXA REPRESSOR"/>
    <property type="match status" value="1"/>
</dbReference>
<dbReference type="InterPro" id="IPR015927">
    <property type="entry name" value="Peptidase_S24_S26A/B/C"/>
</dbReference>
<evidence type="ECO:0000256" key="6">
    <source>
        <dbReference type="ARBA" id="ARBA00023236"/>
    </source>
</evidence>
<protein>
    <submittedName>
        <fullName evidence="9">LexA family protein</fullName>
    </submittedName>
</protein>
<reference evidence="10" key="1">
    <citation type="journal article" date="2019" name="Int. J. Syst. Evol. Microbiol.">
        <title>The Global Catalogue of Microorganisms (GCM) 10K type strain sequencing project: providing services to taxonomists for standard genome sequencing and annotation.</title>
        <authorList>
            <consortium name="The Broad Institute Genomics Platform"/>
            <consortium name="The Broad Institute Genome Sequencing Center for Infectious Disease"/>
            <person name="Wu L."/>
            <person name="Ma J."/>
        </authorList>
    </citation>
    <scope>NUCLEOTIDE SEQUENCE [LARGE SCALE GENOMIC DNA]</scope>
    <source>
        <strain evidence="10">CCUG 63418</strain>
    </source>
</reference>
<dbReference type="NCBIfam" id="NF007621">
    <property type="entry name" value="PRK10276.1"/>
    <property type="match status" value="1"/>
</dbReference>